<dbReference type="AlphaFoldDB" id="A0A2V3UB17"/>
<gene>
    <name evidence="2" type="ORF">C7450_103136</name>
</gene>
<keyword evidence="1" id="KW-0812">Transmembrane</keyword>
<protein>
    <submittedName>
        <fullName evidence="2">Uncharacterized protein</fullName>
    </submittedName>
</protein>
<comment type="caution">
    <text evidence="2">The sequence shown here is derived from an EMBL/GenBank/DDBJ whole genome shotgun (WGS) entry which is preliminary data.</text>
</comment>
<name>A0A2V3UB17_9HYPH</name>
<reference evidence="2 3" key="1">
    <citation type="submission" date="2018-05" db="EMBL/GenBank/DDBJ databases">
        <title>Genomic Encyclopedia of Type Strains, Phase IV (KMG-IV): sequencing the most valuable type-strain genomes for metagenomic binning, comparative biology and taxonomic classification.</title>
        <authorList>
            <person name="Goeker M."/>
        </authorList>
    </citation>
    <scope>NUCLEOTIDE SEQUENCE [LARGE SCALE GENOMIC DNA]</scope>
    <source>
        <strain evidence="2 3">DSM 6462</strain>
    </source>
</reference>
<keyword evidence="1" id="KW-1133">Transmembrane helix</keyword>
<evidence type="ECO:0000313" key="3">
    <source>
        <dbReference type="Proteomes" id="UP000248021"/>
    </source>
</evidence>
<dbReference type="PROSITE" id="PS51257">
    <property type="entry name" value="PROKAR_LIPOPROTEIN"/>
    <property type="match status" value="1"/>
</dbReference>
<evidence type="ECO:0000256" key="1">
    <source>
        <dbReference type="SAM" id="Phobius"/>
    </source>
</evidence>
<feature type="transmembrane region" description="Helical" evidence="1">
    <location>
        <begin position="15"/>
        <end position="35"/>
    </location>
</feature>
<keyword evidence="1" id="KW-0472">Membrane</keyword>
<organism evidence="2 3">
    <name type="scientific">Chelatococcus asaccharovorans</name>
    <dbReference type="NCBI Taxonomy" id="28210"/>
    <lineage>
        <taxon>Bacteria</taxon>
        <taxon>Pseudomonadati</taxon>
        <taxon>Pseudomonadota</taxon>
        <taxon>Alphaproteobacteria</taxon>
        <taxon>Hyphomicrobiales</taxon>
        <taxon>Chelatococcaceae</taxon>
        <taxon>Chelatococcus</taxon>
    </lineage>
</organism>
<evidence type="ECO:0000313" key="2">
    <source>
        <dbReference type="EMBL" id="PXW61619.1"/>
    </source>
</evidence>
<dbReference type="EMBL" id="QJJK01000003">
    <property type="protein sequence ID" value="PXW61619.1"/>
    <property type="molecule type" value="Genomic_DNA"/>
</dbReference>
<proteinExistence type="predicted"/>
<sequence length="37" mass="3788">MTRTKLCLVWAGEALAFQSLILGLGCLVGLLAIALGA</sequence>
<keyword evidence="3" id="KW-1185">Reference proteome</keyword>
<dbReference type="Proteomes" id="UP000248021">
    <property type="component" value="Unassembled WGS sequence"/>
</dbReference>
<accession>A0A2V3UB17</accession>